<sequence>MKDKPNEWVSISDLMAGLLAVVMLLLVLSVLQKKQSELQHQKEMNEIASLKKNRISDTLNELKNLVEKNGADQLVSVDVPSGKVTLRDNVFERGSACISPETRKSVAFFQDKVAEFLNASIKSQVFIEGHTDNLPVSKPVTDYVRFCTVYDDNFTLSAARAREARRLLIGGIDTDTAKRIVVAGYGDSQPINGIQPGDARNRRVEMHFSVLDAATISAK</sequence>
<gene>
    <name evidence="4" type="ORF">H8K33_19215</name>
</gene>
<evidence type="ECO:0000256" key="2">
    <source>
        <dbReference type="SAM" id="Phobius"/>
    </source>
</evidence>
<dbReference type="PANTHER" id="PTHR30329:SF21">
    <property type="entry name" value="LIPOPROTEIN YIAD-RELATED"/>
    <property type="match status" value="1"/>
</dbReference>
<dbReference type="Pfam" id="PF00691">
    <property type="entry name" value="OmpA"/>
    <property type="match status" value="1"/>
</dbReference>
<dbReference type="InterPro" id="IPR006665">
    <property type="entry name" value="OmpA-like"/>
</dbReference>
<protein>
    <submittedName>
        <fullName evidence="4">OmpA family protein</fullName>
    </submittedName>
</protein>
<evidence type="ECO:0000259" key="3">
    <source>
        <dbReference type="PROSITE" id="PS51123"/>
    </source>
</evidence>
<evidence type="ECO:0000256" key="1">
    <source>
        <dbReference type="PROSITE-ProRule" id="PRU00473"/>
    </source>
</evidence>
<feature type="transmembrane region" description="Helical" evidence="2">
    <location>
        <begin position="14"/>
        <end position="31"/>
    </location>
</feature>
<dbReference type="SUPFAM" id="SSF103088">
    <property type="entry name" value="OmpA-like"/>
    <property type="match status" value="1"/>
</dbReference>
<keyword evidence="5" id="KW-1185">Reference proteome</keyword>
<organism evidence="4 5">
    <name type="scientific">Undibacterium amnicola</name>
    <dbReference type="NCBI Taxonomy" id="1834038"/>
    <lineage>
        <taxon>Bacteria</taxon>
        <taxon>Pseudomonadati</taxon>
        <taxon>Pseudomonadota</taxon>
        <taxon>Betaproteobacteria</taxon>
        <taxon>Burkholderiales</taxon>
        <taxon>Oxalobacteraceae</taxon>
        <taxon>Undibacterium</taxon>
    </lineage>
</organism>
<dbReference type="InterPro" id="IPR050330">
    <property type="entry name" value="Bact_OuterMem_StrucFunc"/>
</dbReference>
<comment type="caution">
    <text evidence="4">The sequence shown here is derived from an EMBL/GenBank/DDBJ whole genome shotgun (WGS) entry which is preliminary data.</text>
</comment>
<keyword evidence="2" id="KW-1133">Transmembrane helix</keyword>
<dbReference type="PANTHER" id="PTHR30329">
    <property type="entry name" value="STATOR ELEMENT OF FLAGELLAR MOTOR COMPLEX"/>
    <property type="match status" value="1"/>
</dbReference>
<dbReference type="RefSeq" id="WP_186892689.1">
    <property type="nucleotide sequence ID" value="NZ_JACOFU010000012.1"/>
</dbReference>
<evidence type="ECO:0000313" key="5">
    <source>
        <dbReference type="Proteomes" id="UP000643610"/>
    </source>
</evidence>
<reference evidence="4 5" key="1">
    <citation type="submission" date="2020-08" db="EMBL/GenBank/DDBJ databases">
        <title>Novel species isolated from subtropical streams in China.</title>
        <authorList>
            <person name="Lu H."/>
        </authorList>
    </citation>
    <scope>NUCLEOTIDE SEQUENCE [LARGE SCALE GENOMIC DNA]</scope>
    <source>
        <strain evidence="4 5">KCTC 52442</strain>
    </source>
</reference>
<dbReference type="CDD" id="cd07185">
    <property type="entry name" value="OmpA_C-like"/>
    <property type="match status" value="1"/>
</dbReference>
<dbReference type="Proteomes" id="UP000643610">
    <property type="component" value="Unassembled WGS sequence"/>
</dbReference>
<dbReference type="InterPro" id="IPR036737">
    <property type="entry name" value="OmpA-like_sf"/>
</dbReference>
<proteinExistence type="predicted"/>
<dbReference type="PROSITE" id="PS51123">
    <property type="entry name" value="OMPA_2"/>
    <property type="match status" value="1"/>
</dbReference>
<accession>A0ABR6XVZ9</accession>
<keyword evidence="2" id="KW-0812">Transmembrane</keyword>
<evidence type="ECO:0000313" key="4">
    <source>
        <dbReference type="EMBL" id="MBC3833645.1"/>
    </source>
</evidence>
<dbReference type="EMBL" id="JACOFU010000012">
    <property type="protein sequence ID" value="MBC3833645.1"/>
    <property type="molecule type" value="Genomic_DNA"/>
</dbReference>
<name>A0ABR6XVZ9_9BURK</name>
<dbReference type="Gene3D" id="3.30.1330.60">
    <property type="entry name" value="OmpA-like domain"/>
    <property type="match status" value="1"/>
</dbReference>
<keyword evidence="1 2" id="KW-0472">Membrane</keyword>
<feature type="domain" description="OmpA-like" evidence="3">
    <location>
        <begin position="84"/>
        <end position="212"/>
    </location>
</feature>